<reference evidence="2 3" key="1">
    <citation type="submission" date="2018-01" db="EMBL/GenBank/DDBJ databases">
        <title>Draft genome sequence of Jishengella sp. NA12.</title>
        <authorList>
            <person name="Sahin N."/>
            <person name="Ay H."/>
            <person name="Saygin H."/>
        </authorList>
    </citation>
    <scope>NUCLEOTIDE SEQUENCE [LARGE SCALE GENOMIC DNA]</scope>
    <source>
        <strain evidence="2 3">NA12</strain>
    </source>
</reference>
<sequence length="293" mass="32471">MISTYVRRLRLAAELLALRQSRQMSSEALARSAGLPRTTVSRLENARMRPDPNDVMKLLEHLGATGDEWTNLMTIARQASERGWWESAVGGGARQALYANLEAGASTIREYQMTLLPGLLQTPEYTEARASVDRADWSTHFNPERAVEARAGRQRVLHRPDGPTYEVVIDELAVRRPATADDVLREQLISIARQSRTDSKITARVLPVDGRIAGHLVPRSGFSIYTYPDPLDPVVVAVDTVTDDLVLTKPDAVAHYLNLYERLRDAALSASQSVRFLMDAADKLPTLVTGRTA</sequence>
<dbReference type="SMART" id="SM00530">
    <property type="entry name" value="HTH_XRE"/>
    <property type="match status" value="1"/>
</dbReference>
<protein>
    <submittedName>
        <fullName evidence="2">Transcriptional regulator</fullName>
    </submittedName>
</protein>
<name>A0A2W2EVQ5_9ACTN</name>
<evidence type="ECO:0000259" key="1">
    <source>
        <dbReference type="PROSITE" id="PS50943"/>
    </source>
</evidence>
<dbReference type="CDD" id="cd00093">
    <property type="entry name" value="HTH_XRE"/>
    <property type="match status" value="1"/>
</dbReference>
<dbReference type="PROSITE" id="PS50943">
    <property type="entry name" value="HTH_CROC1"/>
    <property type="match status" value="1"/>
</dbReference>
<dbReference type="GO" id="GO:0003677">
    <property type="term" value="F:DNA binding"/>
    <property type="evidence" value="ECO:0007669"/>
    <property type="project" value="InterPro"/>
</dbReference>
<keyword evidence="3" id="KW-1185">Reference proteome</keyword>
<organism evidence="2 3">
    <name type="scientific">Micromonospora craterilacus</name>
    <dbReference type="NCBI Taxonomy" id="1655439"/>
    <lineage>
        <taxon>Bacteria</taxon>
        <taxon>Bacillati</taxon>
        <taxon>Actinomycetota</taxon>
        <taxon>Actinomycetes</taxon>
        <taxon>Micromonosporales</taxon>
        <taxon>Micromonosporaceae</taxon>
        <taxon>Micromonospora</taxon>
    </lineage>
</organism>
<dbReference type="OrthoDB" id="5177725at2"/>
<dbReference type="EMBL" id="POTY01000103">
    <property type="protein sequence ID" value="PZG16538.1"/>
    <property type="molecule type" value="Genomic_DNA"/>
</dbReference>
<dbReference type="AlphaFoldDB" id="A0A2W2EVQ5"/>
<dbReference type="RefSeq" id="WP_111214868.1">
    <property type="nucleotide sequence ID" value="NZ_POTY01000103.1"/>
</dbReference>
<dbReference type="Pfam" id="PF13560">
    <property type="entry name" value="HTH_31"/>
    <property type="match status" value="1"/>
</dbReference>
<dbReference type="InterPro" id="IPR043917">
    <property type="entry name" value="DUF5753"/>
</dbReference>
<dbReference type="InterPro" id="IPR001387">
    <property type="entry name" value="Cro/C1-type_HTH"/>
</dbReference>
<gene>
    <name evidence="2" type="ORF">C1I95_17235</name>
</gene>
<evidence type="ECO:0000313" key="3">
    <source>
        <dbReference type="Proteomes" id="UP000248924"/>
    </source>
</evidence>
<dbReference type="Pfam" id="PF19054">
    <property type="entry name" value="DUF5753"/>
    <property type="match status" value="1"/>
</dbReference>
<proteinExistence type="predicted"/>
<dbReference type="SUPFAM" id="SSF47413">
    <property type="entry name" value="lambda repressor-like DNA-binding domains"/>
    <property type="match status" value="1"/>
</dbReference>
<evidence type="ECO:0000313" key="2">
    <source>
        <dbReference type="EMBL" id="PZG16538.1"/>
    </source>
</evidence>
<accession>A0A2W2EVQ5</accession>
<feature type="domain" description="HTH cro/C1-type" evidence="1">
    <location>
        <begin position="15"/>
        <end position="69"/>
    </location>
</feature>
<dbReference type="Proteomes" id="UP000248924">
    <property type="component" value="Unassembled WGS sequence"/>
</dbReference>
<dbReference type="InterPro" id="IPR010982">
    <property type="entry name" value="Lambda_DNA-bd_dom_sf"/>
</dbReference>
<dbReference type="Gene3D" id="1.10.260.40">
    <property type="entry name" value="lambda repressor-like DNA-binding domains"/>
    <property type="match status" value="1"/>
</dbReference>
<comment type="caution">
    <text evidence="2">The sequence shown here is derived from an EMBL/GenBank/DDBJ whole genome shotgun (WGS) entry which is preliminary data.</text>
</comment>